<proteinExistence type="predicted"/>
<evidence type="ECO:0000313" key="4">
    <source>
        <dbReference type="Proteomes" id="UP000510647"/>
    </source>
</evidence>
<dbReference type="AlphaFoldDB" id="A0A7H9HZ18"/>
<reference evidence="3 4" key="1">
    <citation type="submission" date="2020-06" db="EMBL/GenBank/DDBJ databases">
        <title>The yeast mating-type switching endonuclease HO is a domesticated member of an unorthodox homing genetic element family.</title>
        <authorList>
            <person name="Coughlan A.Y."/>
            <person name="Lombardi L."/>
            <person name="Braun-Galleani S."/>
            <person name="Martos A.R."/>
            <person name="Galeote V."/>
            <person name="Bigey F."/>
            <person name="Dequin S."/>
            <person name="Byrne K.P."/>
            <person name="Wolfe K.H."/>
        </authorList>
    </citation>
    <scope>NUCLEOTIDE SEQUENCE [LARGE SCALE GENOMIC DNA]</scope>
    <source>
        <strain evidence="3 4">CBS2947</strain>
    </source>
</reference>
<organism evidence="3 4">
    <name type="scientific">Torulaspora globosa</name>
    <dbReference type="NCBI Taxonomy" id="48254"/>
    <lineage>
        <taxon>Eukaryota</taxon>
        <taxon>Fungi</taxon>
        <taxon>Dikarya</taxon>
        <taxon>Ascomycota</taxon>
        <taxon>Saccharomycotina</taxon>
        <taxon>Saccharomycetes</taxon>
        <taxon>Saccharomycetales</taxon>
        <taxon>Saccharomycetaceae</taxon>
        <taxon>Torulaspora</taxon>
    </lineage>
</organism>
<protein>
    <submittedName>
        <fullName evidence="3">Uncharacterized protein</fullName>
    </submittedName>
</protein>
<evidence type="ECO:0000256" key="2">
    <source>
        <dbReference type="SAM" id="MobiDB-lite"/>
    </source>
</evidence>
<feature type="coiled-coil region" evidence="1">
    <location>
        <begin position="110"/>
        <end position="137"/>
    </location>
</feature>
<sequence>MAEKFETLEDAKDFINGQLVSRGFLKNGQSLSVNGEKEDAKLVVNTIHKLLKTIRAKEAQLNEWHSRSQREQRQVAAAVPPPPAVPRQSRGPMISKRRTVTRAVDNDRVRKMFKVRANKLQSTIDELKDKIQRDKYRDNDVTWRVHQDLTTPVNETRSSDDLREQLTLLLQGQSAQQELCSELIIFLDNVNRFTYSSAILGITEVPLREQHSQVLDKLQNSEDQTIAAIIEFINDWYQIIEIESSEPRDRT</sequence>
<name>A0A7H9HZ18_9SACH</name>
<dbReference type="EMBL" id="CP059273">
    <property type="protein sequence ID" value="QLQ82137.1"/>
    <property type="molecule type" value="Genomic_DNA"/>
</dbReference>
<evidence type="ECO:0000256" key="1">
    <source>
        <dbReference type="SAM" id="Coils"/>
    </source>
</evidence>
<gene>
    <name evidence="3" type="ORF">HG537_0G03920</name>
</gene>
<feature type="compositionally biased region" description="Basic and acidic residues" evidence="2">
    <location>
        <begin position="64"/>
        <end position="73"/>
    </location>
</feature>
<accession>A0A7H9HZ18</accession>
<dbReference type="OrthoDB" id="4035321at2759"/>
<dbReference type="Proteomes" id="UP000510647">
    <property type="component" value="Chromosome 7"/>
</dbReference>
<keyword evidence="4" id="KW-1185">Reference proteome</keyword>
<feature type="region of interest" description="Disordered" evidence="2">
    <location>
        <begin position="64"/>
        <end position="95"/>
    </location>
</feature>
<keyword evidence="1" id="KW-0175">Coiled coil</keyword>
<evidence type="ECO:0000313" key="3">
    <source>
        <dbReference type="EMBL" id="QLQ82137.1"/>
    </source>
</evidence>